<dbReference type="EMBL" id="CP066744">
    <property type="protein sequence ID" value="QQK07040.1"/>
    <property type="molecule type" value="Genomic_DNA"/>
</dbReference>
<keyword evidence="2" id="KW-1185">Reference proteome</keyword>
<accession>A0AC61MN46</accession>
<dbReference type="Proteomes" id="UP000595814">
    <property type="component" value="Chromosome"/>
</dbReference>
<protein>
    <submittedName>
        <fullName evidence="1">Homoserine kinase</fullName>
        <ecNumber evidence="1">2.7.1.39</ecNumber>
    </submittedName>
</protein>
<dbReference type="EC" id="2.7.1.39" evidence="1"/>
<evidence type="ECO:0000313" key="2">
    <source>
        <dbReference type="Proteomes" id="UP000595814"/>
    </source>
</evidence>
<name>A0AC61MN46_9FIRM</name>
<evidence type="ECO:0000313" key="1">
    <source>
        <dbReference type="EMBL" id="QQK07040.1"/>
    </source>
</evidence>
<organism evidence="1 2">
    <name type="scientific">Miniphocaeibacter halophilus</name>
    <dbReference type="NCBI Taxonomy" id="2931922"/>
    <lineage>
        <taxon>Bacteria</taxon>
        <taxon>Bacillati</taxon>
        <taxon>Bacillota</taxon>
        <taxon>Tissierellia</taxon>
        <taxon>Tissierellales</taxon>
        <taxon>Peptoniphilaceae</taxon>
        <taxon>Miniphocaeibacter</taxon>
    </lineage>
</organism>
<sequence length="294" mass="33356">MLKISVPASSANLGPGFDVLALSFKLYNVFTFEKSDKLEIISDYEEFSNENNLVYTTIKRVYEDFNEKPPTLKINTGSDIPMSGGLGTSASCILAGVVAANYFLGNKMTEYEIYKKAIEIEGHCDNITSQFFGGLSMSIKQDGEIRYKKMNIPSGMKCTALIPDFAVRTKLAREVLPEKVTMEDAVFNMSHCLFMVDCLRNGEFENLKYYFKDKLHQDYRAPLVNNFYDIVSKAYELGAYAAYLSGAGPTVMIFRSIEDNEFNKKIEKFLNNLPNKWEIKDLEIDNEGTIIEEY</sequence>
<keyword evidence="1" id="KW-0808">Transferase</keyword>
<reference evidence="1 2" key="1">
    <citation type="journal article" date="2022" name="Int. J. Syst. Evol. Microbiol.">
        <title>Miniphocaeibacter halophilus sp. nov., an ammonium-tolerant acetate-producing bacterium isolated from a biogas system.</title>
        <authorList>
            <person name="Schnurer A."/>
            <person name="Singh A."/>
            <person name="Bi S."/>
            <person name="Qiao W."/>
            <person name="Westerholm M."/>
        </authorList>
    </citation>
    <scope>NUCLEOTIDE SEQUENCE [LARGE SCALE GENOMIC DNA]</scope>
    <source>
        <strain evidence="1 2">AMB_01</strain>
    </source>
</reference>
<proteinExistence type="predicted"/>
<gene>
    <name evidence="1" type="ORF">JFY71_06735</name>
</gene>
<keyword evidence="1" id="KW-0418">Kinase</keyword>